<comment type="caution">
    <text evidence="3">The sequence shown here is derived from an EMBL/GenBank/DDBJ whole genome shotgun (WGS) entry which is preliminary data.</text>
</comment>
<evidence type="ECO:0000313" key="3">
    <source>
        <dbReference type="EMBL" id="GAE36600.1"/>
    </source>
</evidence>
<dbReference type="PANTHER" id="PTHR43798">
    <property type="entry name" value="MONOACYLGLYCEROL LIPASE"/>
    <property type="match status" value="1"/>
</dbReference>
<dbReference type="Pfam" id="PF00561">
    <property type="entry name" value="Abhydrolase_1"/>
    <property type="match status" value="1"/>
</dbReference>
<keyword evidence="1" id="KW-0812">Transmembrane</keyword>
<dbReference type="InterPro" id="IPR050266">
    <property type="entry name" value="AB_hydrolase_sf"/>
</dbReference>
<dbReference type="Proteomes" id="UP000018896">
    <property type="component" value="Unassembled WGS sequence"/>
</dbReference>
<dbReference type="GO" id="GO:0046464">
    <property type="term" value="P:acylglycerol catabolic process"/>
    <property type="evidence" value="ECO:0007669"/>
    <property type="project" value="TreeGrafter"/>
</dbReference>
<dbReference type="OrthoDB" id="59888at2"/>
<dbReference type="EMBL" id="BAUV01000038">
    <property type="protein sequence ID" value="GAE36600.1"/>
    <property type="molecule type" value="Genomic_DNA"/>
</dbReference>
<accession>W4QWV0</accession>
<dbReference type="RefSeq" id="WP_035666668.1">
    <property type="nucleotide sequence ID" value="NZ_BAUV01000038.1"/>
</dbReference>
<reference evidence="3 4" key="1">
    <citation type="journal article" date="2014" name="Genome Announc.">
        <title>Draft Genome Sequences of Three Alkaliphilic Bacillus Strains, Bacillus wakoensis JCM 9140T, Bacillus akibai JCM 9157T, and Bacillus hemicellulosilyticus JCM 9152T.</title>
        <authorList>
            <person name="Yuki M."/>
            <person name="Oshima K."/>
            <person name="Suda W."/>
            <person name="Oshida Y."/>
            <person name="Kitamura K."/>
            <person name="Iida T."/>
            <person name="Hattori M."/>
            <person name="Ohkuma M."/>
        </authorList>
    </citation>
    <scope>NUCLEOTIDE SEQUENCE [LARGE SCALE GENOMIC DNA]</scope>
    <source>
        <strain evidence="3 4">JCM 9157</strain>
    </source>
</reference>
<name>W4QWV0_HALA3</name>
<evidence type="ECO:0000259" key="2">
    <source>
        <dbReference type="Pfam" id="PF00561"/>
    </source>
</evidence>
<dbReference type="GO" id="GO:0047372">
    <property type="term" value="F:monoacylglycerol lipase activity"/>
    <property type="evidence" value="ECO:0007669"/>
    <property type="project" value="TreeGrafter"/>
</dbReference>
<feature type="domain" description="AB hydrolase-1" evidence="2">
    <location>
        <begin position="78"/>
        <end position="310"/>
    </location>
</feature>
<keyword evidence="1" id="KW-0472">Membrane</keyword>
<dbReference type="PRINTS" id="PR00111">
    <property type="entry name" value="ABHYDROLASE"/>
</dbReference>
<dbReference type="PANTHER" id="PTHR43798:SF33">
    <property type="entry name" value="HYDROLASE, PUTATIVE (AFU_ORTHOLOGUE AFUA_2G14860)-RELATED"/>
    <property type="match status" value="1"/>
</dbReference>
<dbReference type="eggNOG" id="COG0596">
    <property type="taxonomic scope" value="Bacteria"/>
</dbReference>
<dbReference type="InterPro" id="IPR000073">
    <property type="entry name" value="AB_hydrolase_1"/>
</dbReference>
<proteinExistence type="predicted"/>
<dbReference type="Gene3D" id="3.40.50.1820">
    <property type="entry name" value="alpha/beta hydrolase"/>
    <property type="match status" value="1"/>
</dbReference>
<feature type="transmembrane region" description="Helical" evidence="1">
    <location>
        <begin position="21"/>
        <end position="39"/>
    </location>
</feature>
<organism evidence="3 4">
    <name type="scientific">Halalkalibacter akibai (strain ATCC 43226 / DSM 21942 / CIP 109018 / JCM 9157 / 1139)</name>
    <name type="common">Bacillus akibai</name>
    <dbReference type="NCBI Taxonomy" id="1236973"/>
    <lineage>
        <taxon>Bacteria</taxon>
        <taxon>Bacillati</taxon>
        <taxon>Bacillota</taxon>
        <taxon>Bacilli</taxon>
        <taxon>Bacillales</taxon>
        <taxon>Bacillaceae</taxon>
        <taxon>Halalkalibacter</taxon>
    </lineage>
</organism>
<gene>
    <name evidence="3" type="ORF">JCM9157_3799</name>
</gene>
<evidence type="ECO:0000313" key="4">
    <source>
        <dbReference type="Proteomes" id="UP000018896"/>
    </source>
</evidence>
<dbReference type="GO" id="GO:0016020">
    <property type="term" value="C:membrane"/>
    <property type="evidence" value="ECO:0007669"/>
    <property type="project" value="TreeGrafter"/>
</dbReference>
<keyword evidence="4" id="KW-1185">Reference proteome</keyword>
<keyword evidence="1" id="KW-1133">Transmembrane helix</keyword>
<dbReference type="STRING" id="1236973.JCM9157_3799"/>
<sequence>MQNQVNWSVKRNKTFFKRGVSVLKWGGITLSLFILIGFACQQILTKLTADDFPPIGERVDIGDYKLHVYAQGEANDHPTIILESGLGTPSSYTDWKHIQSELSRFTRVISYDRAGYGWSDVATNERTAEHIADDLYSLLNQSGEKGPYILVGHSFGGFTSQVFARKHVEEVVGLVLIDSSHVDQKGGYSAVESYGIRVLKEIGTGRVLEWLNMLPMYDYFINDDLSIHFFHQHFYNRSQISELKWMMSKSIDQVRTAQAQGFGEIPITVLSAEHEEIPEWSDLQQQTSTLSVNGKHIVVNGASHYIHLDQPEVVLSSILEILDYHH</sequence>
<dbReference type="AlphaFoldDB" id="W4QWV0"/>
<evidence type="ECO:0000256" key="1">
    <source>
        <dbReference type="SAM" id="Phobius"/>
    </source>
</evidence>
<protein>
    <recommendedName>
        <fullName evidence="2">AB hydrolase-1 domain-containing protein</fullName>
    </recommendedName>
</protein>
<dbReference type="InterPro" id="IPR029058">
    <property type="entry name" value="AB_hydrolase_fold"/>
</dbReference>
<dbReference type="SUPFAM" id="SSF53474">
    <property type="entry name" value="alpha/beta-Hydrolases"/>
    <property type="match status" value="1"/>
</dbReference>